<dbReference type="InterPro" id="IPR002698">
    <property type="entry name" value="FTHF_cligase"/>
</dbReference>
<dbReference type="Proteomes" id="UP001252875">
    <property type="component" value="Unassembled WGS sequence"/>
</dbReference>
<dbReference type="PIRSF" id="PIRSF006806">
    <property type="entry name" value="FTHF_cligase"/>
    <property type="match status" value="1"/>
</dbReference>
<dbReference type="Pfam" id="PF01812">
    <property type="entry name" value="5-FTHF_cyc-lig"/>
    <property type="match status" value="1"/>
</dbReference>
<comment type="catalytic activity">
    <reaction evidence="4">
        <text>(6S)-5-formyl-5,6,7,8-tetrahydrofolate + ATP = (6R)-5,10-methenyltetrahydrofolate + ADP + phosphate</text>
        <dbReference type="Rhea" id="RHEA:10488"/>
        <dbReference type="ChEBI" id="CHEBI:30616"/>
        <dbReference type="ChEBI" id="CHEBI:43474"/>
        <dbReference type="ChEBI" id="CHEBI:57455"/>
        <dbReference type="ChEBI" id="CHEBI:57457"/>
        <dbReference type="ChEBI" id="CHEBI:456216"/>
        <dbReference type="EC" id="6.3.3.2"/>
    </reaction>
</comment>
<dbReference type="EC" id="6.3.3.2" evidence="4"/>
<dbReference type="PANTHER" id="PTHR23407">
    <property type="entry name" value="ATPASE INHIBITOR/5-FORMYLTETRAHYDROFOLATE CYCLO-LIGASE"/>
    <property type="match status" value="1"/>
</dbReference>
<sequence length="178" mass="20376">MEKEKLRQLAIARLQKLANNGERQIQVELILDKFFQSEAWRESETIGVTMATKFEFPTSPLIQRAFAEGKNIAVPKSLPKGEMVFHWIDHATDFNTTKFGVEEPAVEAAAKSDELDLLIVPGLVFNRAGYRIGFGGGYYDRYLANFKGRTCSFVFAEQLMEEWQKEEFDQPVQQLFLS</sequence>
<evidence type="ECO:0000313" key="5">
    <source>
        <dbReference type="EMBL" id="MDT2599362.1"/>
    </source>
</evidence>
<keyword evidence="4" id="KW-0479">Metal-binding</keyword>
<proteinExistence type="inferred from homology"/>
<dbReference type="InterPro" id="IPR024185">
    <property type="entry name" value="FTHF_cligase-like_sf"/>
</dbReference>
<dbReference type="InterPro" id="IPR037171">
    <property type="entry name" value="NagB/RpiA_transferase-like"/>
</dbReference>
<dbReference type="RefSeq" id="WP_311822046.1">
    <property type="nucleotide sequence ID" value="NZ_JARPYF010000012.1"/>
</dbReference>
<protein>
    <recommendedName>
        <fullName evidence="4">5-formyltetrahydrofolate cyclo-ligase</fullName>
        <ecNumber evidence="4">6.3.3.2</ecNumber>
    </recommendedName>
</protein>
<dbReference type="GO" id="GO:0030272">
    <property type="term" value="F:5-formyltetrahydrofolate cyclo-ligase activity"/>
    <property type="evidence" value="ECO:0007669"/>
    <property type="project" value="UniProtKB-EC"/>
</dbReference>
<gene>
    <name evidence="5" type="ORF">P7D85_06220</name>
</gene>
<keyword evidence="2 4" id="KW-0547">Nucleotide-binding</keyword>
<name>A0ABU3EWX8_9ENTE</name>
<dbReference type="EMBL" id="JARPYI010000002">
    <property type="protein sequence ID" value="MDT2599362.1"/>
    <property type="molecule type" value="Genomic_DNA"/>
</dbReference>
<dbReference type="PANTHER" id="PTHR23407:SF1">
    <property type="entry name" value="5-FORMYLTETRAHYDROFOLATE CYCLO-LIGASE"/>
    <property type="match status" value="1"/>
</dbReference>
<dbReference type="SUPFAM" id="SSF100950">
    <property type="entry name" value="NagB/RpiA/CoA transferase-like"/>
    <property type="match status" value="1"/>
</dbReference>
<evidence type="ECO:0000256" key="2">
    <source>
        <dbReference type="ARBA" id="ARBA00022741"/>
    </source>
</evidence>
<evidence type="ECO:0000256" key="1">
    <source>
        <dbReference type="ARBA" id="ARBA00010638"/>
    </source>
</evidence>
<keyword evidence="6" id="KW-1185">Reference proteome</keyword>
<keyword evidence="5" id="KW-0436">Ligase</keyword>
<evidence type="ECO:0000256" key="4">
    <source>
        <dbReference type="RuleBase" id="RU361279"/>
    </source>
</evidence>
<organism evidence="5 6">
    <name type="scientific">Enterococcus hulanensis</name>
    <dbReference type="NCBI Taxonomy" id="2559929"/>
    <lineage>
        <taxon>Bacteria</taxon>
        <taxon>Bacillati</taxon>
        <taxon>Bacillota</taxon>
        <taxon>Bacilli</taxon>
        <taxon>Lactobacillales</taxon>
        <taxon>Enterococcaceae</taxon>
        <taxon>Enterococcus</taxon>
    </lineage>
</organism>
<evidence type="ECO:0000313" key="6">
    <source>
        <dbReference type="Proteomes" id="UP001252875"/>
    </source>
</evidence>
<dbReference type="NCBIfam" id="TIGR02727">
    <property type="entry name" value="MTHFS_bact"/>
    <property type="match status" value="1"/>
</dbReference>
<dbReference type="Gene3D" id="3.40.50.10420">
    <property type="entry name" value="NagB/RpiA/CoA transferase-like"/>
    <property type="match status" value="1"/>
</dbReference>
<comment type="caution">
    <text evidence="5">The sequence shown here is derived from an EMBL/GenBank/DDBJ whole genome shotgun (WGS) entry which is preliminary data.</text>
</comment>
<reference evidence="5 6" key="1">
    <citation type="submission" date="2023-03" db="EMBL/GenBank/DDBJ databases">
        <authorList>
            <person name="Shen W."/>
            <person name="Cai J."/>
        </authorList>
    </citation>
    <scope>NUCLEOTIDE SEQUENCE [LARGE SCALE GENOMIC DNA]</scope>
    <source>
        <strain evidence="5 6">D6-4</strain>
    </source>
</reference>
<comment type="cofactor">
    <cofactor evidence="4">
        <name>Mg(2+)</name>
        <dbReference type="ChEBI" id="CHEBI:18420"/>
    </cofactor>
</comment>
<keyword evidence="4" id="KW-0460">Magnesium</keyword>
<evidence type="ECO:0000256" key="3">
    <source>
        <dbReference type="ARBA" id="ARBA00022840"/>
    </source>
</evidence>
<accession>A0ABU3EWX8</accession>
<comment type="similarity">
    <text evidence="1 4">Belongs to the 5-formyltetrahydrofolate cyclo-ligase family.</text>
</comment>
<keyword evidence="3 4" id="KW-0067">ATP-binding</keyword>